<dbReference type="GO" id="GO:0061630">
    <property type="term" value="F:ubiquitin protein ligase activity"/>
    <property type="evidence" value="ECO:0007669"/>
    <property type="project" value="TreeGrafter"/>
</dbReference>
<dbReference type="Gene3D" id="2.60.200.20">
    <property type="match status" value="1"/>
</dbReference>
<dbReference type="InterPro" id="IPR013083">
    <property type="entry name" value="Znf_RING/FYVE/PHD"/>
</dbReference>
<evidence type="ECO:0000259" key="7">
    <source>
        <dbReference type="PROSITE" id="PS50006"/>
    </source>
</evidence>
<dbReference type="SUPFAM" id="SSF49879">
    <property type="entry name" value="SMAD/FHA domain"/>
    <property type="match status" value="1"/>
</dbReference>
<dbReference type="AlphaFoldDB" id="A0A8H7R565"/>
<dbReference type="GO" id="GO:0032153">
    <property type="term" value="C:cell division site"/>
    <property type="evidence" value="ECO:0007669"/>
    <property type="project" value="TreeGrafter"/>
</dbReference>
<dbReference type="InterPro" id="IPR001841">
    <property type="entry name" value="Znf_RING"/>
</dbReference>
<dbReference type="Proteomes" id="UP000603453">
    <property type="component" value="Unassembled WGS sequence"/>
</dbReference>
<dbReference type="SMART" id="SM00184">
    <property type="entry name" value="RING"/>
    <property type="match status" value="1"/>
</dbReference>
<evidence type="ECO:0000256" key="5">
    <source>
        <dbReference type="ARBA" id="ARBA00022833"/>
    </source>
</evidence>
<dbReference type="InterPro" id="IPR000253">
    <property type="entry name" value="FHA_dom"/>
</dbReference>
<dbReference type="SMART" id="SM00240">
    <property type="entry name" value="FHA"/>
    <property type="match status" value="1"/>
</dbReference>
<keyword evidence="4" id="KW-0833">Ubl conjugation pathway</keyword>
<dbReference type="Pfam" id="PF17123">
    <property type="entry name" value="zf-RING_11"/>
    <property type="match status" value="1"/>
</dbReference>
<evidence type="ECO:0000256" key="4">
    <source>
        <dbReference type="ARBA" id="ARBA00022786"/>
    </source>
</evidence>
<dbReference type="OrthoDB" id="687730at2759"/>
<keyword evidence="5" id="KW-0862">Zinc</keyword>
<dbReference type="SUPFAM" id="SSF57850">
    <property type="entry name" value="RING/U-box"/>
    <property type="match status" value="1"/>
</dbReference>
<dbReference type="InterPro" id="IPR008984">
    <property type="entry name" value="SMAD_FHA_dom_sf"/>
</dbReference>
<feature type="domain" description="FHA" evidence="7">
    <location>
        <begin position="33"/>
        <end position="88"/>
    </location>
</feature>
<accession>A0A8H7R565</accession>
<dbReference type="GO" id="GO:0006511">
    <property type="term" value="P:ubiquitin-dependent protein catabolic process"/>
    <property type="evidence" value="ECO:0007669"/>
    <property type="project" value="TreeGrafter"/>
</dbReference>
<dbReference type="GO" id="GO:0008270">
    <property type="term" value="F:zinc ion binding"/>
    <property type="evidence" value="ECO:0007669"/>
    <property type="project" value="UniProtKB-KW"/>
</dbReference>
<proteinExistence type="predicted"/>
<sequence length="241" mass="27422">MTTQKLRIVPHLNSSQALVFPIMEYTLDEADTVTIGRSVAEKRVTKSQMTFRSKVVSRKHAEIFLEAGKVYLRDVKSSSGTFLNSRRLCGPGQVSQAHEIQDNDIIQLGVDYQGGTQEIYRCVRMRLELNRESPDNVASRKFNLKTYHSLRNLTTPPNHQMILDEEIDEIHVDECCICLFAIAPFQALFVAPCSHTFHYKCLRPLLANHPGFNCPLCRAYADLDASVSVEVEEVKLMLQRH</sequence>
<dbReference type="Pfam" id="PF00498">
    <property type="entry name" value="FHA"/>
    <property type="match status" value="1"/>
</dbReference>
<dbReference type="GO" id="GO:0000151">
    <property type="term" value="C:ubiquitin ligase complex"/>
    <property type="evidence" value="ECO:0007669"/>
    <property type="project" value="TreeGrafter"/>
</dbReference>
<evidence type="ECO:0000313" key="10">
    <source>
        <dbReference type="Proteomes" id="UP000603453"/>
    </source>
</evidence>
<dbReference type="PROSITE" id="PS50006">
    <property type="entry name" value="FHA_DOMAIN"/>
    <property type="match status" value="1"/>
</dbReference>
<keyword evidence="10" id="KW-1185">Reference proteome</keyword>
<evidence type="ECO:0000256" key="2">
    <source>
        <dbReference type="ARBA" id="ARBA00022723"/>
    </source>
</evidence>
<gene>
    <name evidence="9" type="ORF">INT47_011942</name>
</gene>
<dbReference type="EMBL" id="JAEPRD010000042">
    <property type="protein sequence ID" value="KAG2204647.1"/>
    <property type="molecule type" value="Genomic_DNA"/>
</dbReference>
<comment type="caution">
    <text evidence="9">The sequence shown here is derived from an EMBL/GenBank/DDBJ whole genome shotgun (WGS) entry which is preliminary data.</text>
</comment>
<dbReference type="GO" id="GO:0005829">
    <property type="term" value="C:cytosol"/>
    <property type="evidence" value="ECO:0007669"/>
    <property type="project" value="TreeGrafter"/>
</dbReference>
<dbReference type="GO" id="GO:0016567">
    <property type="term" value="P:protein ubiquitination"/>
    <property type="evidence" value="ECO:0007669"/>
    <property type="project" value="TreeGrafter"/>
</dbReference>
<keyword evidence="2" id="KW-0479">Metal-binding</keyword>
<evidence type="ECO:0000256" key="6">
    <source>
        <dbReference type="PROSITE-ProRule" id="PRU00175"/>
    </source>
</evidence>
<reference evidence="9" key="1">
    <citation type="submission" date="2020-12" db="EMBL/GenBank/DDBJ databases">
        <title>Metabolic potential, ecology and presence of endohyphal bacteria is reflected in genomic diversity of Mucoromycotina.</title>
        <authorList>
            <person name="Muszewska A."/>
            <person name="Okrasinska A."/>
            <person name="Steczkiewicz K."/>
            <person name="Drgas O."/>
            <person name="Orlowska M."/>
            <person name="Perlinska-Lenart U."/>
            <person name="Aleksandrzak-Piekarczyk T."/>
            <person name="Szatraj K."/>
            <person name="Zielenkiewicz U."/>
            <person name="Pilsyk S."/>
            <person name="Malc E."/>
            <person name="Mieczkowski P."/>
            <person name="Kruszewska J.S."/>
            <person name="Biernat P."/>
            <person name="Pawlowska J."/>
        </authorList>
    </citation>
    <scope>NUCLEOTIDE SEQUENCE</scope>
    <source>
        <strain evidence="9">WA0000017839</strain>
    </source>
</reference>
<protein>
    <recommendedName>
        <fullName evidence="11">SMAD/FHA domain-containing protein</fullName>
    </recommendedName>
</protein>
<keyword evidence="1" id="KW-0808">Transferase</keyword>
<evidence type="ECO:0000259" key="8">
    <source>
        <dbReference type="PROSITE" id="PS50089"/>
    </source>
</evidence>
<name>A0A8H7R565_9FUNG</name>
<dbReference type="PROSITE" id="PS50089">
    <property type="entry name" value="ZF_RING_2"/>
    <property type="match status" value="1"/>
</dbReference>
<keyword evidence="3 6" id="KW-0863">Zinc-finger</keyword>
<organism evidence="9 10">
    <name type="scientific">Mucor saturninus</name>
    <dbReference type="NCBI Taxonomy" id="64648"/>
    <lineage>
        <taxon>Eukaryota</taxon>
        <taxon>Fungi</taxon>
        <taxon>Fungi incertae sedis</taxon>
        <taxon>Mucoromycota</taxon>
        <taxon>Mucoromycotina</taxon>
        <taxon>Mucoromycetes</taxon>
        <taxon>Mucorales</taxon>
        <taxon>Mucorineae</taxon>
        <taxon>Mucoraceae</taxon>
        <taxon>Mucor</taxon>
    </lineage>
</organism>
<feature type="domain" description="RING-type" evidence="8">
    <location>
        <begin position="175"/>
        <end position="218"/>
    </location>
</feature>
<evidence type="ECO:0000256" key="1">
    <source>
        <dbReference type="ARBA" id="ARBA00022679"/>
    </source>
</evidence>
<dbReference type="PANTHER" id="PTHR15067">
    <property type="entry name" value="E3 UBIQUITIN-PROTEIN LIGASE RNF8"/>
    <property type="match status" value="1"/>
</dbReference>
<evidence type="ECO:0000313" key="9">
    <source>
        <dbReference type="EMBL" id="KAG2204647.1"/>
    </source>
</evidence>
<dbReference type="PANTHER" id="PTHR15067:SF7">
    <property type="entry name" value="E3 UBIQUITIN-PROTEIN LIGASE DMA1-RELATED"/>
    <property type="match status" value="1"/>
</dbReference>
<evidence type="ECO:0000256" key="3">
    <source>
        <dbReference type="ARBA" id="ARBA00022771"/>
    </source>
</evidence>
<evidence type="ECO:0008006" key="11">
    <source>
        <dbReference type="Google" id="ProtNLM"/>
    </source>
</evidence>
<dbReference type="Gene3D" id="3.30.40.10">
    <property type="entry name" value="Zinc/RING finger domain, C3HC4 (zinc finger)"/>
    <property type="match status" value="1"/>
</dbReference>